<evidence type="ECO:0000313" key="1">
    <source>
        <dbReference type="EMBL" id="KAK7382234.1"/>
    </source>
</evidence>
<comment type="caution">
    <text evidence="1">The sequence shown here is derived from an EMBL/GenBank/DDBJ whole genome shotgun (WGS) entry which is preliminary data.</text>
</comment>
<name>A0AAN9RR04_PHACN</name>
<accession>A0AAN9RR04</accession>
<dbReference type="EMBL" id="JAYMYR010000001">
    <property type="protein sequence ID" value="KAK7382234.1"/>
    <property type="molecule type" value="Genomic_DNA"/>
</dbReference>
<proteinExistence type="predicted"/>
<organism evidence="1 2">
    <name type="scientific">Phaseolus coccineus</name>
    <name type="common">Scarlet runner bean</name>
    <name type="synonym">Phaseolus multiflorus</name>
    <dbReference type="NCBI Taxonomy" id="3886"/>
    <lineage>
        <taxon>Eukaryota</taxon>
        <taxon>Viridiplantae</taxon>
        <taxon>Streptophyta</taxon>
        <taxon>Embryophyta</taxon>
        <taxon>Tracheophyta</taxon>
        <taxon>Spermatophyta</taxon>
        <taxon>Magnoliopsida</taxon>
        <taxon>eudicotyledons</taxon>
        <taxon>Gunneridae</taxon>
        <taxon>Pentapetalae</taxon>
        <taxon>rosids</taxon>
        <taxon>fabids</taxon>
        <taxon>Fabales</taxon>
        <taxon>Fabaceae</taxon>
        <taxon>Papilionoideae</taxon>
        <taxon>50 kb inversion clade</taxon>
        <taxon>NPAAA clade</taxon>
        <taxon>indigoferoid/millettioid clade</taxon>
        <taxon>Phaseoleae</taxon>
        <taxon>Phaseolus</taxon>
    </lineage>
</organism>
<keyword evidence="2" id="KW-1185">Reference proteome</keyword>
<sequence length="86" mass="9567">MATIICGGLCRLVHHCGRGFCVRVCDDDKAVRSGLQGEGGVLNDRGARECKVVEQEHCDAKDTYSKDAEICRTFSMQISLCTRRMR</sequence>
<evidence type="ECO:0000313" key="2">
    <source>
        <dbReference type="Proteomes" id="UP001374584"/>
    </source>
</evidence>
<gene>
    <name evidence="1" type="ORF">VNO80_01020</name>
</gene>
<reference evidence="1 2" key="1">
    <citation type="submission" date="2024-01" db="EMBL/GenBank/DDBJ databases">
        <title>The genomes of 5 underutilized Papilionoideae crops provide insights into root nodulation and disease resistanc.</title>
        <authorList>
            <person name="Jiang F."/>
        </authorList>
    </citation>
    <scope>NUCLEOTIDE SEQUENCE [LARGE SCALE GENOMIC DNA]</scope>
    <source>
        <strain evidence="1">JINMINGXINNONG_FW02</strain>
        <tissue evidence="1">Leaves</tissue>
    </source>
</reference>
<protein>
    <submittedName>
        <fullName evidence="1">Uncharacterized protein</fullName>
    </submittedName>
</protein>
<dbReference type="AlphaFoldDB" id="A0AAN9RR04"/>
<dbReference type="Proteomes" id="UP001374584">
    <property type="component" value="Unassembled WGS sequence"/>
</dbReference>